<organism evidence="2 3">
    <name type="scientific">Streptomyces triticirhizae</name>
    <dbReference type="NCBI Taxonomy" id="2483353"/>
    <lineage>
        <taxon>Bacteria</taxon>
        <taxon>Bacillati</taxon>
        <taxon>Actinomycetota</taxon>
        <taxon>Actinomycetes</taxon>
        <taxon>Kitasatosporales</taxon>
        <taxon>Streptomycetaceae</taxon>
        <taxon>Streptomyces</taxon>
    </lineage>
</organism>
<protein>
    <submittedName>
        <fullName evidence="2">SWF or SNF family helicase</fullName>
    </submittedName>
</protein>
<evidence type="ECO:0000256" key="1">
    <source>
        <dbReference type="SAM" id="MobiDB-lite"/>
    </source>
</evidence>
<accession>A0A3M2LGV5</accession>
<proteinExistence type="predicted"/>
<dbReference type="EMBL" id="RFFJ01000134">
    <property type="protein sequence ID" value="RMI36712.1"/>
    <property type="molecule type" value="Genomic_DNA"/>
</dbReference>
<dbReference type="Proteomes" id="UP000278673">
    <property type="component" value="Unassembled WGS sequence"/>
</dbReference>
<dbReference type="AlphaFoldDB" id="A0A3M2LGV5"/>
<keyword evidence="2" id="KW-0378">Hydrolase</keyword>
<keyword evidence="3" id="KW-1185">Reference proteome</keyword>
<feature type="non-terminal residue" evidence="2">
    <location>
        <position position="1"/>
    </location>
</feature>
<gene>
    <name evidence="2" type="ORF">EBN88_20765</name>
</gene>
<reference evidence="2 3" key="1">
    <citation type="submission" date="2018-10" db="EMBL/GenBank/DDBJ databases">
        <title>Isolation, diversity and antifungal activity of actinobacteria from wheat.</title>
        <authorList>
            <person name="Han C."/>
        </authorList>
    </citation>
    <scope>NUCLEOTIDE SEQUENCE [LARGE SCALE GENOMIC DNA]</scope>
    <source>
        <strain evidence="2 3">NEAU-YY642</strain>
    </source>
</reference>
<comment type="caution">
    <text evidence="2">The sequence shown here is derived from an EMBL/GenBank/DDBJ whole genome shotgun (WGS) entry which is preliminary data.</text>
</comment>
<feature type="region of interest" description="Disordered" evidence="1">
    <location>
        <begin position="96"/>
        <end position="137"/>
    </location>
</feature>
<keyword evidence="2" id="KW-0347">Helicase</keyword>
<evidence type="ECO:0000313" key="3">
    <source>
        <dbReference type="Proteomes" id="UP000278673"/>
    </source>
</evidence>
<keyword evidence="2" id="KW-0067">ATP-binding</keyword>
<keyword evidence="2" id="KW-0547">Nucleotide-binding</keyword>
<name>A0A3M2LGV5_9ACTN</name>
<evidence type="ECO:0000313" key="2">
    <source>
        <dbReference type="EMBL" id="RMI36712.1"/>
    </source>
</evidence>
<sequence length="137" mass="14492">ASVARRLAAGCERTGVELALAVRAWRVGGAPALAVLEAPGASPDPRAQEEVARAFVEWGDGPPPRPRGNRWTVRGAGVQLRYGDGRWWPYRRERGRWWPAGPAESDPASALAAAREESRTAAGAPGVEGQASASRTA</sequence>
<dbReference type="GO" id="GO:0004386">
    <property type="term" value="F:helicase activity"/>
    <property type="evidence" value="ECO:0007669"/>
    <property type="project" value="UniProtKB-KW"/>
</dbReference>
<feature type="compositionally biased region" description="Low complexity" evidence="1">
    <location>
        <begin position="103"/>
        <end position="113"/>
    </location>
</feature>